<proteinExistence type="predicted"/>
<dbReference type="EMBL" id="JAHBBH010000027">
    <property type="protein sequence ID" value="MBW3093098.1"/>
    <property type="molecule type" value="Genomic_DNA"/>
</dbReference>
<comment type="caution">
    <text evidence="1">The sequence shown here is derived from an EMBL/GenBank/DDBJ whole genome shotgun (WGS) entry which is preliminary data.</text>
</comment>
<evidence type="ECO:0008006" key="3">
    <source>
        <dbReference type="Google" id="ProtNLM"/>
    </source>
</evidence>
<reference evidence="1 2" key="1">
    <citation type="submission" date="2021-05" db="EMBL/GenBank/DDBJ databases">
        <title>Phylogenetic classification of ten novel species belonging to the genus Bifidobacterium comprising B. colchicus sp. nov., B. abeli sp. nov., B. bicoloris sp. nov., B. guerezis sp. nov., B. rosaliae sp. nov., B. santillanensis sp. nov., B. argentati sp. nov., B. amazzoni sp. nov., B. pluviali sp. nov., and B. pinnaculum sp. nov.</title>
        <authorList>
            <person name="Lugli G.A."/>
            <person name="Ruiz Garcia L."/>
            <person name="Margolles A."/>
            <person name="Ventura M."/>
        </authorList>
    </citation>
    <scope>NUCLEOTIDE SEQUENCE [LARGE SCALE GENOMIC DNA]</scope>
    <source>
        <strain evidence="1 2">82T10</strain>
    </source>
</reference>
<protein>
    <recommendedName>
        <fullName evidence="3">Tensin-4</fullName>
    </recommendedName>
</protein>
<keyword evidence="2" id="KW-1185">Reference proteome</keyword>
<evidence type="ECO:0000313" key="1">
    <source>
        <dbReference type="EMBL" id="MBW3093098.1"/>
    </source>
</evidence>
<sequence>MTYLIQGPTLTLKLIGRNTPGAIAEIGTLPVPISVNPDGYITVDELKPTLEASCAAFYDTWMKLCGQAVEYEPRQRDASSKDI</sequence>
<evidence type="ECO:0000313" key="2">
    <source>
        <dbReference type="Proteomes" id="UP000700815"/>
    </source>
</evidence>
<accession>A0ABS6WGA0</accession>
<dbReference type="Proteomes" id="UP000700815">
    <property type="component" value="Unassembled WGS sequence"/>
</dbReference>
<name>A0ABS6WGA0_9BIFI</name>
<dbReference type="RefSeq" id="WP_219059118.1">
    <property type="nucleotide sequence ID" value="NZ_JAHBBH010000027.1"/>
</dbReference>
<organism evidence="1 2">
    <name type="scientific">Bifidobacterium miconis</name>
    <dbReference type="NCBI Taxonomy" id="2834435"/>
    <lineage>
        <taxon>Bacteria</taxon>
        <taxon>Bacillati</taxon>
        <taxon>Actinomycetota</taxon>
        <taxon>Actinomycetes</taxon>
        <taxon>Bifidobacteriales</taxon>
        <taxon>Bifidobacteriaceae</taxon>
        <taxon>Bifidobacterium</taxon>
    </lineage>
</organism>
<gene>
    <name evidence="1" type="ORF">KIH79_09230</name>
</gene>